<organism evidence="3 4">
    <name type="scientific">Aquirufa originis</name>
    <dbReference type="NCBI Taxonomy" id="3096514"/>
    <lineage>
        <taxon>Bacteria</taxon>
        <taxon>Pseudomonadati</taxon>
        <taxon>Bacteroidota</taxon>
        <taxon>Cytophagia</taxon>
        <taxon>Cytophagales</taxon>
        <taxon>Flectobacillaceae</taxon>
        <taxon>Aquirufa</taxon>
    </lineage>
</organism>
<dbReference type="Pfam" id="PF08308">
    <property type="entry name" value="PEGA"/>
    <property type="match status" value="1"/>
</dbReference>
<keyword evidence="4" id="KW-1185">Reference proteome</keyword>
<proteinExistence type="predicted"/>
<evidence type="ECO:0000313" key="3">
    <source>
        <dbReference type="EMBL" id="MFD3293637.1"/>
    </source>
</evidence>
<feature type="signal peptide" evidence="1">
    <location>
        <begin position="1"/>
        <end position="20"/>
    </location>
</feature>
<dbReference type="EMBL" id="JBBKXY010000002">
    <property type="protein sequence ID" value="MFD3293637.1"/>
    <property type="molecule type" value="Genomic_DNA"/>
</dbReference>
<comment type="caution">
    <text evidence="3">The sequence shown here is derived from an EMBL/GenBank/DDBJ whole genome shotgun (WGS) entry which is preliminary data.</text>
</comment>
<dbReference type="Proteomes" id="UP001598112">
    <property type="component" value="Unassembled WGS sequence"/>
</dbReference>
<evidence type="ECO:0000313" key="4">
    <source>
        <dbReference type="Proteomes" id="UP001598112"/>
    </source>
</evidence>
<evidence type="ECO:0000256" key="1">
    <source>
        <dbReference type="SAM" id="SignalP"/>
    </source>
</evidence>
<reference evidence="3 4" key="1">
    <citation type="submission" date="2024-03" db="EMBL/GenBank/DDBJ databases">
        <title>Aquirufa genome sequencing.</title>
        <authorList>
            <person name="Pitt A."/>
            <person name="Hahn M.W."/>
        </authorList>
    </citation>
    <scope>NUCLEOTIDE SEQUENCE [LARGE SCALE GENOMIC DNA]</scope>
    <source>
        <strain evidence="3 4">KTFRIE-69F</strain>
    </source>
</reference>
<evidence type="ECO:0000259" key="2">
    <source>
        <dbReference type="Pfam" id="PF08308"/>
    </source>
</evidence>
<dbReference type="InterPro" id="IPR013229">
    <property type="entry name" value="PEGA"/>
</dbReference>
<gene>
    <name evidence="3" type="ORF">SKC35_08050</name>
</gene>
<accession>A0ABW6D8V5</accession>
<protein>
    <submittedName>
        <fullName evidence="3">PEGA domain-containing protein</fullName>
    </submittedName>
</protein>
<keyword evidence="1" id="KW-0732">Signal</keyword>
<feature type="domain" description="PEGA" evidence="2">
    <location>
        <begin position="22"/>
        <end position="86"/>
    </location>
</feature>
<sequence length="88" mass="9811">MKNILIVLLISALSSFVAPATKTITVKTDPAGAEVILNGYFVGKTPIEIKIDEKQYNFLSISKSGYKRQRVELKGIDKEVEVKLEKEL</sequence>
<feature type="chain" id="PRO_5046559215" evidence="1">
    <location>
        <begin position="21"/>
        <end position="88"/>
    </location>
</feature>
<name>A0ABW6D8V5_9BACT</name>
<dbReference type="RefSeq" id="WP_377978903.1">
    <property type="nucleotide sequence ID" value="NZ_JBBKXY010000002.1"/>
</dbReference>